<evidence type="ECO:0000313" key="2">
    <source>
        <dbReference type="Proteomes" id="UP000623129"/>
    </source>
</evidence>
<name>A0A833R5T3_9POAL</name>
<keyword evidence="2" id="KW-1185">Reference proteome</keyword>
<proteinExistence type="predicted"/>
<dbReference type="Proteomes" id="UP000623129">
    <property type="component" value="Unassembled WGS sequence"/>
</dbReference>
<keyword evidence="1" id="KW-0675">Receptor</keyword>
<organism evidence="1 2">
    <name type="scientific">Carex littledalei</name>
    <dbReference type="NCBI Taxonomy" id="544730"/>
    <lineage>
        <taxon>Eukaryota</taxon>
        <taxon>Viridiplantae</taxon>
        <taxon>Streptophyta</taxon>
        <taxon>Embryophyta</taxon>
        <taxon>Tracheophyta</taxon>
        <taxon>Spermatophyta</taxon>
        <taxon>Magnoliopsida</taxon>
        <taxon>Liliopsida</taxon>
        <taxon>Poales</taxon>
        <taxon>Cyperaceae</taxon>
        <taxon>Cyperoideae</taxon>
        <taxon>Cariceae</taxon>
        <taxon>Carex</taxon>
        <taxon>Carex subgen. Euthyceras</taxon>
    </lineage>
</organism>
<accession>A0A833R5T3</accession>
<reference evidence="1" key="1">
    <citation type="submission" date="2020-01" db="EMBL/GenBank/DDBJ databases">
        <title>Genome sequence of Kobresia littledalei, the first chromosome-level genome in the family Cyperaceae.</title>
        <authorList>
            <person name="Qu G."/>
        </authorList>
    </citation>
    <scope>NUCLEOTIDE SEQUENCE</scope>
    <source>
        <strain evidence="1">C.B.Clarke</strain>
        <tissue evidence="1">Leaf</tissue>
    </source>
</reference>
<comment type="caution">
    <text evidence="1">The sequence shown here is derived from an EMBL/GenBank/DDBJ whole genome shotgun (WGS) entry which is preliminary data.</text>
</comment>
<dbReference type="PANTHER" id="PTHR35999">
    <property type="entry name" value="MITOCHONDRIAL IMPORT RECEPTOR SUBUNIT TOM6 HOMOLOG"/>
    <property type="match status" value="1"/>
</dbReference>
<evidence type="ECO:0000313" key="1">
    <source>
        <dbReference type="EMBL" id="KAF3333798.1"/>
    </source>
</evidence>
<dbReference type="PANTHER" id="PTHR35999:SF1">
    <property type="entry name" value="MITOCHONDRIAL IMPORT RECEPTOR SUBUNIT TOM6 HOMOLOG"/>
    <property type="match status" value="1"/>
</dbReference>
<protein>
    <submittedName>
        <fullName evidence="1">Mitochondrial import receptor subunit TOM6</fullName>
    </submittedName>
</protein>
<dbReference type="AlphaFoldDB" id="A0A833R5T3"/>
<dbReference type="GO" id="GO:0005742">
    <property type="term" value="C:mitochondrial outer membrane translocase complex"/>
    <property type="evidence" value="ECO:0007669"/>
    <property type="project" value="InterPro"/>
</dbReference>
<dbReference type="InterPro" id="IPR034554">
    <property type="entry name" value="TOM6_plants"/>
</dbReference>
<dbReference type="OrthoDB" id="1912883at2759"/>
<dbReference type="EMBL" id="SWLB01000010">
    <property type="protein sequence ID" value="KAF3333798.1"/>
    <property type="molecule type" value="Genomic_DNA"/>
</dbReference>
<sequence length="60" mass="7176">MAPDREREMFQLPRRPDKETAHKQLRSHLMIMGSCIAVIRVTPYILHFLTKEKEELKLEL</sequence>
<gene>
    <name evidence="1" type="ORF">FCM35_KLT01489</name>
</gene>